<evidence type="ECO:0000313" key="3">
    <source>
        <dbReference type="Proteomes" id="UP001189429"/>
    </source>
</evidence>
<sequence>MIKPAIVSLDVASGGGGSSSLDCLFAQHEKSARLANLRAAMLGVPLSLLGLTASALLVNAAWRHATSGPGDGNGLHPLWNLTTSVLKTFVVWTAVFLPTLLTATLLHVPCISMQAIEPRKQWHAWDMQTECTDNHNFVSFIAVLGLLAAGPLTWLGLIKMSHAFPPKMLSFLVGGYKEGVTFWEVIVLTRRSVDTIIIVLMPLTYAAFSQTTATVALMATALMLHAYIQPYEDLMLNRLELANLFSNTMAASLTAYVSGDSWSQTPSMKAAAFATVVLLLVGTSIAMVVPLAASLRQR</sequence>
<accession>A0ABN9VS70</accession>
<feature type="transmembrane region" description="Helical" evidence="1">
    <location>
        <begin position="270"/>
        <end position="293"/>
    </location>
</feature>
<proteinExistence type="predicted"/>
<gene>
    <name evidence="2" type="ORF">PCOR1329_LOCUS59604</name>
</gene>
<dbReference type="PANTHER" id="PTHR11319">
    <property type="entry name" value="G PROTEIN-COUPLED RECEPTOR-RELATED"/>
    <property type="match status" value="1"/>
</dbReference>
<evidence type="ECO:0008006" key="4">
    <source>
        <dbReference type="Google" id="ProtNLM"/>
    </source>
</evidence>
<comment type="caution">
    <text evidence="2">The sequence shown here is derived from an EMBL/GenBank/DDBJ whole genome shotgun (WGS) entry which is preliminary data.</text>
</comment>
<feature type="transmembrane region" description="Helical" evidence="1">
    <location>
        <begin position="207"/>
        <end position="228"/>
    </location>
</feature>
<reference evidence="2" key="1">
    <citation type="submission" date="2023-10" db="EMBL/GenBank/DDBJ databases">
        <authorList>
            <person name="Chen Y."/>
            <person name="Shah S."/>
            <person name="Dougan E. K."/>
            <person name="Thang M."/>
            <person name="Chan C."/>
        </authorList>
    </citation>
    <scope>NUCLEOTIDE SEQUENCE [LARGE SCALE GENOMIC DNA]</scope>
</reference>
<name>A0ABN9VS70_9DINO</name>
<keyword evidence="1" id="KW-0472">Membrane</keyword>
<protein>
    <recommendedName>
        <fullName evidence="4">Solute carrier family 40 protein</fullName>
    </recommendedName>
</protein>
<dbReference type="Proteomes" id="UP001189429">
    <property type="component" value="Unassembled WGS sequence"/>
</dbReference>
<organism evidence="2 3">
    <name type="scientific">Prorocentrum cordatum</name>
    <dbReference type="NCBI Taxonomy" id="2364126"/>
    <lineage>
        <taxon>Eukaryota</taxon>
        <taxon>Sar</taxon>
        <taxon>Alveolata</taxon>
        <taxon>Dinophyceae</taxon>
        <taxon>Prorocentrales</taxon>
        <taxon>Prorocentraceae</taxon>
        <taxon>Prorocentrum</taxon>
    </lineage>
</organism>
<feature type="transmembrane region" description="Helical" evidence="1">
    <location>
        <begin position="137"/>
        <end position="158"/>
    </location>
</feature>
<keyword evidence="3" id="KW-1185">Reference proteome</keyword>
<dbReference type="PANTHER" id="PTHR11319:SF35">
    <property type="entry name" value="OUTER MEMBRANE PROTEIN PMPC-RELATED"/>
    <property type="match status" value="1"/>
</dbReference>
<dbReference type="EMBL" id="CAUYUJ010017436">
    <property type="protein sequence ID" value="CAK0874808.1"/>
    <property type="molecule type" value="Genomic_DNA"/>
</dbReference>
<feature type="transmembrane region" description="Helical" evidence="1">
    <location>
        <begin position="89"/>
        <end position="116"/>
    </location>
</feature>
<evidence type="ECO:0000256" key="1">
    <source>
        <dbReference type="SAM" id="Phobius"/>
    </source>
</evidence>
<keyword evidence="1" id="KW-0812">Transmembrane</keyword>
<feature type="transmembrane region" description="Helical" evidence="1">
    <location>
        <begin position="240"/>
        <end position="258"/>
    </location>
</feature>
<feature type="transmembrane region" description="Helical" evidence="1">
    <location>
        <begin position="39"/>
        <end position="62"/>
    </location>
</feature>
<evidence type="ECO:0000313" key="2">
    <source>
        <dbReference type="EMBL" id="CAK0874808.1"/>
    </source>
</evidence>
<keyword evidence="1" id="KW-1133">Transmembrane helix</keyword>